<sequence length="32" mass="3391">AALRDELLRRGVGAAAIVGEVVAEPQEKIMVE</sequence>
<organism evidence="1">
    <name type="scientific">hydrothermal vent metagenome</name>
    <dbReference type="NCBI Taxonomy" id="652676"/>
    <lineage>
        <taxon>unclassified sequences</taxon>
        <taxon>metagenomes</taxon>
        <taxon>ecological metagenomes</taxon>
    </lineage>
</organism>
<proteinExistence type="predicted"/>
<gene>
    <name evidence="1" type="ORF">MNBD_DELTA03-1559</name>
</gene>
<dbReference type="AlphaFoldDB" id="A0A3B0V9W2"/>
<evidence type="ECO:0000313" key="1">
    <source>
        <dbReference type="EMBL" id="VAW40405.1"/>
    </source>
</evidence>
<name>A0A3B0V9W2_9ZZZZ</name>
<reference evidence="1" key="1">
    <citation type="submission" date="2018-06" db="EMBL/GenBank/DDBJ databases">
        <authorList>
            <person name="Zhirakovskaya E."/>
        </authorList>
    </citation>
    <scope>NUCLEOTIDE SEQUENCE</scope>
</reference>
<accession>A0A3B0V9W2</accession>
<dbReference type="EMBL" id="UOEX01000331">
    <property type="protein sequence ID" value="VAW40405.1"/>
    <property type="molecule type" value="Genomic_DNA"/>
</dbReference>
<protein>
    <submittedName>
        <fullName evidence="1">Uncharacterized protein</fullName>
    </submittedName>
</protein>
<feature type="non-terminal residue" evidence="1">
    <location>
        <position position="1"/>
    </location>
</feature>